<reference evidence="2" key="1">
    <citation type="journal article" date="2023" name="Front. Plant Sci.">
        <title>Chromosomal-level genome assembly of Melastoma candidum provides insights into trichome evolution.</title>
        <authorList>
            <person name="Zhong Y."/>
            <person name="Wu W."/>
            <person name="Sun C."/>
            <person name="Zou P."/>
            <person name="Liu Y."/>
            <person name="Dai S."/>
            <person name="Zhou R."/>
        </authorList>
    </citation>
    <scope>NUCLEOTIDE SEQUENCE [LARGE SCALE GENOMIC DNA]</scope>
</reference>
<comment type="caution">
    <text evidence="1">The sequence shown here is derived from an EMBL/GenBank/DDBJ whole genome shotgun (WGS) entry which is preliminary data.</text>
</comment>
<sequence>MEPSRQLSAGAVPIFREGILLTLSKWWALQMAVVQEWGGRNSALIAEQLGQDVLSWFTQSKEPLYIDDLEQILENGLMSLNTMEEDGSTEEVAEKLMILHEECLDGNFTSIQKLREASAMEAGHSRISKVVDDEDEDCSDTDESMEMAVDAPENRPCRAPEIVMVKEPKPAQAVDPDGWTVVGSKKNKGRKK</sequence>
<dbReference type="EMBL" id="CM042883">
    <property type="protein sequence ID" value="KAI4374925.1"/>
    <property type="molecule type" value="Genomic_DNA"/>
</dbReference>
<accession>A0ACB9R7X3</accession>
<proteinExistence type="predicted"/>
<name>A0ACB9R7X3_9MYRT</name>
<evidence type="ECO:0000313" key="1">
    <source>
        <dbReference type="EMBL" id="KAI4374925.1"/>
    </source>
</evidence>
<keyword evidence="2" id="KW-1185">Reference proteome</keyword>
<protein>
    <submittedName>
        <fullName evidence="1">Uncharacterized protein</fullName>
    </submittedName>
</protein>
<gene>
    <name evidence="1" type="ORF">MLD38_012861</name>
</gene>
<dbReference type="Proteomes" id="UP001057402">
    <property type="component" value="Chromosome 4"/>
</dbReference>
<organism evidence="1 2">
    <name type="scientific">Melastoma candidum</name>
    <dbReference type="NCBI Taxonomy" id="119954"/>
    <lineage>
        <taxon>Eukaryota</taxon>
        <taxon>Viridiplantae</taxon>
        <taxon>Streptophyta</taxon>
        <taxon>Embryophyta</taxon>
        <taxon>Tracheophyta</taxon>
        <taxon>Spermatophyta</taxon>
        <taxon>Magnoliopsida</taxon>
        <taxon>eudicotyledons</taxon>
        <taxon>Gunneridae</taxon>
        <taxon>Pentapetalae</taxon>
        <taxon>rosids</taxon>
        <taxon>malvids</taxon>
        <taxon>Myrtales</taxon>
        <taxon>Melastomataceae</taxon>
        <taxon>Melastomatoideae</taxon>
        <taxon>Melastomateae</taxon>
        <taxon>Melastoma</taxon>
    </lineage>
</organism>
<evidence type="ECO:0000313" key="2">
    <source>
        <dbReference type="Proteomes" id="UP001057402"/>
    </source>
</evidence>